<reference evidence="1 2" key="1">
    <citation type="journal article" date="2006" name="Science">
        <title>The genome of black cottonwood, Populus trichocarpa (Torr. &amp; Gray).</title>
        <authorList>
            <person name="Tuskan G.A."/>
            <person name="Difazio S."/>
            <person name="Jansson S."/>
            <person name="Bohlmann J."/>
            <person name="Grigoriev I."/>
            <person name="Hellsten U."/>
            <person name="Putnam N."/>
            <person name="Ralph S."/>
            <person name="Rombauts S."/>
            <person name="Salamov A."/>
            <person name="Schein J."/>
            <person name="Sterck L."/>
            <person name="Aerts A."/>
            <person name="Bhalerao R.R."/>
            <person name="Bhalerao R.P."/>
            <person name="Blaudez D."/>
            <person name="Boerjan W."/>
            <person name="Brun A."/>
            <person name="Brunner A."/>
            <person name="Busov V."/>
            <person name="Campbell M."/>
            <person name="Carlson J."/>
            <person name="Chalot M."/>
            <person name="Chapman J."/>
            <person name="Chen G.L."/>
            <person name="Cooper D."/>
            <person name="Coutinho P.M."/>
            <person name="Couturier J."/>
            <person name="Covert S."/>
            <person name="Cronk Q."/>
            <person name="Cunningham R."/>
            <person name="Davis J."/>
            <person name="Degroeve S."/>
            <person name="Dejardin A."/>
            <person name="Depamphilis C."/>
            <person name="Detter J."/>
            <person name="Dirks B."/>
            <person name="Dubchak I."/>
            <person name="Duplessis S."/>
            <person name="Ehlting J."/>
            <person name="Ellis B."/>
            <person name="Gendler K."/>
            <person name="Goodstein D."/>
            <person name="Gribskov M."/>
            <person name="Grimwood J."/>
            <person name="Groover A."/>
            <person name="Gunter L."/>
            <person name="Hamberger B."/>
            <person name="Heinze B."/>
            <person name="Helariutta Y."/>
            <person name="Henrissat B."/>
            <person name="Holligan D."/>
            <person name="Holt R."/>
            <person name="Huang W."/>
            <person name="Islam-Faridi N."/>
            <person name="Jones S."/>
            <person name="Jones-Rhoades M."/>
            <person name="Jorgensen R."/>
            <person name="Joshi C."/>
            <person name="Kangasjarvi J."/>
            <person name="Karlsson J."/>
            <person name="Kelleher C."/>
            <person name="Kirkpatrick R."/>
            <person name="Kirst M."/>
            <person name="Kohler A."/>
            <person name="Kalluri U."/>
            <person name="Larimer F."/>
            <person name="Leebens-Mack J."/>
            <person name="Leple J.C."/>
            <person name="Locascio P."/>
            <person name="Lou Y."/>
            <person name="Lucas S."/>
            <person name="Martin F."/>
            <person name="Montanini B."/>
            <person name="Napoli C."/>
            <person name="Nelson D.R."/>
            <person name="Nelson C."/>
            <person name="Nieminen K."/>
            <person name="Nilsson O."/>
            <person name="Pereda V."/>
            <person name="Peter G."/>
            <person name="Philippe R."/>
            <person name="Pilate G."/>
            <person name="Poliakov A."/>
            <person name="Razumovskaya J."/>
            <person name="Richardson P."/>
            <person name="Rinaldi C."/>
            <person name="Ritland K."/>
            <person name="Rouze P."/>
            <person name="Ryaboy D."/>
            <person name="Schmutz J."/>
            <person name="Schrader J."/>
            <person name="Segerman B."/>
            <person name="Shin H."/>
            <person name="Siddiqui A."/>
            <person name="Sterky F."/>
            <person name="Terry A."/>
            <person name="Tsai C.J."/>
            <person name="Uberbacher E."/>
            <person name="Unneberg P."/>
            <person name="Vahala J."/>
            <person name="Wall K."/>
            <person name="Wessler S."/>
            <person name="Yang G."/>
            <person name="Yin T."/>
            <person name="Douglas C."/>
            <person name="Marra M."/>
            <person name="Sandberg G."/>
            <person name="Van de Peer Y."/>
            <person name="Rokhsar D."/>
        </authorList>
    </citation>
    <scope>NUCLEOTIDE SEQUENCE [LARGE SCALE GENOMIC DNA]</scope>
    <source>
        <strain evidence="2">cv. Nisqually</strain>
    </source>
</reference>
<dbReference type="SUPFAM" id="SSF50985">
    <property type="entry name" value="RCC1/BLIP-II"/>
    <property type="match status" value="1"/>
</dbReference>
<dbReference type="Proteomes" id="UP000006729">
    <property type="component" value="Chromosome 8"/>
</dbReference>
<accession>A0A3N7FIJ1</accession>
<evidence type="ECO:0000313" key="2">
    <source>
        <dbReference type="Proteomes" id="UP000006729"/>
    </source>
</evidence>
<keyword evidence="2" id="KW-1185">Reference proteome</keyword>
<dbReference type="AlphaFoldDB" id="A0A3N7FIJ1"/>
<dbReference type="STRING" id="3694.A0A3N7FIJ1"/>
<protein>
    <recommendedName>
        <fullName evidence="3">Regulator of chromosome condensation 1/beta-lactamase-inhibitor protein II</fullName>
    </recommendedName>
</protein>
<dbReference type="EMBL" id="CM009297">
    <property type="protein sequence ID" value="RQO94140.1"/>
    <property type="molecule type" value="Genomic_DNA"/>
</dbReference>
<dbReference type="InterPro" id="IPR009091">
    <property type="entry name" value="RCC1/BLIP-II"/>
</dbReference>
<gene>
    <name evidence="1" type="ORF">POPTR_008G041050</name>
</gene>
<name>A0A3N7FIJ1_POPTR</name>
<organism evidence="1 2">
    <name type="scientific">Populus trichocarpa</name>
    <name type="common">Western balsam poplar</name>
    <name type="synonym">Populus balsamifera subsp. trichocarpa</name>
    <dbReference type="NCBI Taxonomy" id="3694"/>
    <lineage>
        <taxon>Eukaryota</taxon>
        <taxon>Viridiplantae</taxon>
        <taxon>Streptophyta</taxon>
        <taxon>Embryophyta</taxon>
        <taxon>Tracheophyta</taxon>
        <taxon>Spermatophyta</taxon>
        <taxon>Magnoliopsida</taxon>
        <taxon>eudicotyledons</taxon>
        <taxon>Gunneridae</taxon>
        <taxon>Pentapetalae</taxon>
        <taxon>rosids</taxon>
        <taxon>fabids</taxon>
        <taxon>Malpighiales</taxon>
        <taxon>Salicaceae</taxon>
        <taxon>Saliceae</taxon>
        <taxon>Populus</taxon>
    </lineage>
</organism>
<sequence length="126" mass="13844">MEEKKLIVYMPHSTGWQRSVKHETLVILAGKGHLYTWGRGFAGASDANFPQLSPSSMGCTKAALGWNHCLLLSGDEKKYLCLVAITMGRVLCDLKTQMSAVKHLSGSAFIRPALALLYMNTNICDK</sequence>
<dbReference type="InParanoid" id="A0A3N7FIJ1"/>
<evidence type="ECO:0000313" key="1">
    <source>
        <dbReference type="EMBL" id="RQO94140.1"/>
    </source>
</evidence>
<evidence type="ECO:0008006" key="3">
    <source>
        <dbReference type="Google" id="ProtNLM"/>
    </source>
</evidence>
<proteinExistence type="predicted"/>